<dbReference type="AlphaFoldDB" id="A0AAF1K352"/>
<dbReference type="EMBL" id="CP117255">
    <property type="protein sequence ID" value="WFR94501.1"/>
    <property type="molecule type" value="Genomic_DNA"/>
</dbReference>
<keyword evidence="3" id="KW-1185">Reference proteome</keyword>
<evidence type="ECO:0000313" key="2">
    <source>
        <dbReference type="EMBL" id="WFR94501.1"/>
    </source>
</evidence>
<feature type="transmembrane region" description="Helical" evidence="1">
    <location>
        <begin position="30"/>
        <end position="49"/>
    </location>
</feature>
<evidence type="ECO:0000256" key="1">
    <source>
        <dbReference type="SAM" id="Phobius"/>
    </source>
</evidence>
<keyword evidence="1" id="KW-1133">Transmembrane helix</keyword>
<evidence type="ECO:0000313" key="3">
    <source>
        <dbReference type="Proteomes" id="UP000249499"/>
    </source>
</evidence>
<dbReference type="Proteomes" id="UP000249499">
    <property type="component" value="Chromosome"/>
</dbReference>
<reference evidence="3" key="2">
    <citation type="journal article" date="2023" name="MicrobiologyOpen">
        <title>Genomics of the tumorigenes clade of the family Rhizobiaceae and description of Rhizobium rhododendri sp. nov.</title>
        <authorList>
            <person name="Kuzmanovic N."/>
            <person name="diCenzo G.C."/>
            <person name="Bunk B."/>
            <person name="Sproeer C."/>
            <person name="Fruehling A."/>
            <person name="Neumann-Schaal M."/>
            <person name="Overmann J."/>
            <person name="Smalla K."/>
        </authorList>
    </citation>
    <scope>NUCLEOTIDE SEQUENCE [LARGE SCALE GENOMIC DNA]</scope>
    <source>
        <strain evidence="3">1078</strain>
    </source>
</reference>
<dbReference type="RefSeq" id="WP_164498262.1">
    <property type="nucleotide sequence ID" value="NZ_CP117255.1"/>
</dbReference>
<keyword evidence="1" id="KW-0812">Transmembrane</keyword>
<organism evidence="2 3">
    <name type="scientific">Rhizobium tumorigenes</name>
    <dbReference type="NCBI Taxonomy" id="2041385"/>
    <lineage>
        <taxon>Bacteria</taxon>
        <taxon>Pseudomonadati</taxon>
        <taxon>Pseudomonadota</taxon>
        <taxon>Alphaproteobacteria</taxon>
        <taxon>Hyphomicrobiales</taxon>
        <taxon>Rhizobiaceae</taxon>
        <taxon>Rhizobium/Agrobacterium group</taxon>
        <taxon>Rhizobium</taxon>
    </lineage>
</organism>
<gene>
    <name evidence="2" type="ORF">PR017_11760</name>
</gene>
<accession>A0AAF1K352</accession>
<reference evidence="2 3" key="1">
    <citation type="journal article" date="2018" name="Sci. Rep.">
        <title>Rhizobium tumorigenes sp. nov., a novel plant tumorigenic bacterium isolated from cane gall tumors on thornless blackberry.</title>
        <authorList>
            <person name="Kuzmanovi N."/>
            <person name="Smalla K."/>
            <person name="Gronow S."/>
            <person name="PuBawska J."/>
        </authorList>
    </citation>
    <scope>NUCLEOTIDE SEQUENCE [LARGE SCALE GENOMIC DNA]</scope>
    <source>
        <strain evidence="2 3">1078</strain>
    </source>
</reference>
<keyword evidence="1" id="KW-0472">Membrane</keyword>
<dbReference type="KEGG" id="rtu:PR017_11760"/>
<proteinExistence type="predicted"/>
<protein>
    <submittedName>
        <fullName evidence="2">Uncharacterized protein</fullName>
    </submittedName>
</protein>
<name>A0AAF1K352_9HYPH</name>
<sequence>MSKLIGLLLLLAMVVHLIRPLGLPGLRRRSDFWKIAILAFAIWTFALVFREAL</sequence>